<dbReference type="AlphaFoldDB" id="A0A4V6N390"/>
<gene>
    <name evidence="2" type="ORF">E0H26_19975</name>
</gene>
<proteinExistence type="inferred from homology"/>
<dbReference type="CDD" id="cd06558">
    <property type="entry name" value="crotonase-like"/>
    <property type="match status" value="1"/>
</dbReference>
<dbReference type="OrthoDB" id="3473569at2"/>
<name>A0A4V6N390_9ACTN</name>
<dbReference type="RefSeq" id="WP_131305825.1">
    <property type="nucleotide sequence ID" value="NZ_SJJR01000014.1"/>
</dbReference>
<sequence>MNRPDATVRYEVDGALARITLDRPAASNAIDLPTAEALAASVARAADDEAVRAVLLTGAGRRFCAGGDLAAMAAAPDRGTYVHTLASTLDRALRALADLPKPVVVAVQGAAAGAGLAAVLSADVAVATRSATFAAAYTAVGLTPDCGFSRLLPRAVGQPRALYLTLTGRRLTATEALEWGVVAEVVEDDELTTRVEALATDLAAGPVQALGEAKRLLRASWHRSPQEVADDEARTIAGLVTGPEASGRIDAFLSR</sequence>
<dbReference type="PANTHER" id="PTHR42964">
    <property type="entry name" value="ENOYL-COA HYDRATASE"/>
    <property type="match status" value="1"/>
</dbReference>
<keyword evidence="3" id="KW-1185">Reference proteome</keyword>
<protein>
    <submittedName>
        <fullName evidence="2">Enoyl-CoA hydratase/isomerase family protein</fullName>
    </submittedName>
</protein>
<dbReference type="EMBL" id="SJJR01000014">
    <property type="protein sequence ID" value="TCB95465.1"/>
    <property type="molecule type" value="Genomic_DNA"/>
</dbReference>
<dbReference type="Gene3D" id="3.90.226.10">
    <property type="entry name" value="2-enoyl-CoA Hydratase, Chain A, domain 1"/>
    <property type="match status" value="1"/>
</dbReference>
<organism evidence="2 3">
    <name type="scientific">Micromonospora zingiberis</name>
    <dbReference type="NCBI Taxonomy" id="2053011"/>
    <lineage>
        <taxon>Bacteria</taxon>
        <taxon>Bacillati</taxon>
        <taxon>Actinomycetota</taxon>
        <taxon>Actinomycetes</taxon>
        <taxon>Micromonosporales</taxon>
        <taxon>Micromonosporaceae</taxon>
        <taxon>Micromonospora</taxon>
    </lineage>
</organism>
<dbReference type="SUPFAM" id="SSF52096">
    <property type="entry name" value="ClpP/crotonase"/>
    <property type="match status" value="1"/>
</dbReference>
<dbReference type="Proteomes" id="UP000292274">
    <property type="component" value="Unassembled WGS sequence"/>
</dbReference>
<evidence type="ECO:0000256" key="1">
    <source>
        <dbReference type="ARBA" id="ARBA00005254"/>
    </source>
</evidence>
<dbReference type="InterPro" id="IPR001753">
    <property type="entry name" value="Enoyl-CoA_hydra/iso"/>
</dbReference>
<dbReference type="Pfam" id="PF00378">
    <property type="entry name" value="ECH_1"/>
    <property type="match status" value="1"/>
</dbReference>
<reference evidence="2 3" key="1">
    <citation type="submission" date="2019-02" db="EMBL/GenBank/DDBJ databases">
        <title>Jishengella sp. nov., isolated from a root of Zingiber montanum.</title>
        <authorList>
            <person name="Kuncharoen N."/>
            <person name="Kudo T."/>
            <person name="Masahiro Y."/>
            <person name="Ohkuma M."/>
            <person name="Tanasupawat S."/>
        </authorList>
    </citation>
    <scope>NUCLEOTIDE SEQUENCE [LARGE SCALE GENOMIC DNA]</scope>
    <source>
        <strain evidence="2 3">PLAI 1-1</strain>
    </source>
</reference>
<comment type="caution">
    <text evidence="2">The sequence shown here is derived from an EMBL/GenBank/DDBJ whole genome shotgun (WGS) entry which is preliminary data.</text>
</comment>
<dbReference type="PANTHER" id="PTHR42964:SF1">
    <property type="entry name" value="POLYKETIDE BIOSYNTHESIS ENOYL-COA HYDRATASE PKSH-RELATED"/>
    <property type="match status" value="1"/>
</dbReference>
<comment type="similarity">
    <text evidence="1">Belongs to the enoyl-CoA hydratase/isomerase family.</text>
</comment>
<accession>A0A4V6N390</accession>
<dbReference type="InterPro" id="IPR029045">
    <property type="entry name" value="ClpP/crotonase-like_dom_sf"/>
</dbReference>
<dbReference type="InterPro" id="IPR051683">
    <property type="entry name" value="Enoyl-CoA_Hydratase/Isomerase"/>
</dbReference>
<evidence type="ECO:0000313" key="3">
    <source>
        <dbReference type="Proteomes" id="UP000292274"/>
    </source>
</evidence>
<evidence type="ECO:0000313" key="2">
    <source>
        <dbReference type="EMBL" id="TCB95465.1"/>
    </source>
</evidence>
<dbReference type="GO" id="GO:0016853">
    <property type="term" value="F:isomerase activity"/>
    <property type="evidence" value="ECO:0007669"/>
    <property type="project" value="UniProtKB-KW"/>
</dbReference>
<keyword evidence="2" id="KW-0413">Isomerase</keyword>